<protein>
    <submittedName>
        <fullName evidence="4">ARHGAP18_28_40</fullName>
    </submittedName>
</protein>
<evidence type="ECO:0000259" key="3">
    <source>
        <dbReference type="PROSITE" id="PS50238"/>
    </source>
</evidence>
<dbReference type="SUPFAM" id="SSF48350">
    <property type="entry name" value="GTPase activation domain, GAP"/>
    <property type="match status" value="1"/>
</dbReference>
<accession>A0A812D089</accession>
<dbReference type="GO" id="GO:0005737">
    <property type="term" value="C:cytoplasm"/>
    <property type="evidence" value="ECO:0007669"/>
    <property type="project" value="TreeGrafter"/>
</dbReference>
<reference evidence="4" key="1">
    <citation type="submission" date="2021-01" db="EMBL/GenBank/DDBJ databases">
        <authorList>
            <person name="Li R."/>
            <person name="Bekaert M."/>
        </authorList>
    </citation>
    <scope>NUCLEOTIDE SEQUENCE</scope>
    <source>
        <strain evidence="4">Farmed</strain>
    </source>
</reference>
<feature type="region of interest" description="Disordered" evidence="2">
    <location>
        <begin position="1"/>
        <end position="22"/>
    </location>
</feature>
<keyword evidence="1" id="KW-0343">GTPase activation</keyword>
<feature type="domain" description="Rho-GAP" evidence="3">
    <location>
        <begin position="320"/>
        <end position="515"/>
    </location>
</feature>
<dbReference type="InterPro" id="IPR008936">
    <property type="entry name" value="Rho_GTPase_activation_prot"/>
</dbReference>
<dbReference type="GO" id="GO:0007165">
    <property type="term" value="P:signal transduction"/>
    <property type="evidence" value="ECO:0007669"/>
    <property type="project" value="InterPro"/>
</dbReference>
<evidence type="ECO:0000256" key="1">
    <source>
        <dbReference type="ARBA" id="ARBA00022468"/>
    </source>
</evidence>
<feature type="region of interest" description="Disordered" evidence="2">
    <location>
        <begin position="32"/>
        <end position="51"/>
    </location>
</feature>
<dbReference type="InterPro" id="IPR057323">
    <property type="entry name" value="RHG40/28/18_ubiquitin"/>
</dbReference>
<evidence type="ECO:0000313" key="5">
    <source>
        <dbReference type="Proteomes" id="UP000597762"/>
    </source>
</evidence>
<dbReference type="Pfam" id="PF00620">
    <property type="entry name" value="RhoGAP"/>
    <property type="match status" value="1"/>
</dbReference>
<dbReference type="PANTHER" id="PTHR14963">
    <property type="entry name" value="RHO GTPASE ACTIVATING PROTEIN 18,19-RELATED"/>
    <property type="match status" value="1"/>
</dbReference>
<dbReference type="PROSITE" id="PS50238">
    <property type="entry name" value="RHOGAP"/>
    <property type="match status" value="1"/>
</dbReference>
<dbReference type="InterPro" id="IPR000198">
    <property type="entry name" value="RhoGAP_dom"/>
</dbReference>
<dbReference type="PANTHER" id="PTHR14963:SF1">
    <property type="entry name" value="RHO GTPASE-ACTIVATING PROTEIN CONUNDRUM"/>
    <property type="match status" value="1"/>
</dbReference>
<dbReference type="GO" id="GO:0030833">
    <property type="term" value="P:regulation of actin filament polymerization"/>
    <property type="evidence" value="ECO:0007669"/>
    <property type="project" value="TreeGrafter"/>
</dbReference>
<comment type="caution">
    <text evidence="4">The sequence shown here is derived from an EMBL/GenBank/DDBJ whole genome shotgun (WGS) entry which is preliminary data.</text>
</comment>
<dbReference type="GO" id="GO:0051056">
    <property type="term" value="P:regulation of small GTPase mediated signal transduction"/>
    <property type="evidence" value="ECO:0007669"/>
    <property type="project" value="TreeGrafter"/>
</dbReference>
<gene>
    <name evidence="4" type="ORF">SPHA_43446</name>
</gene>
<dbReference type="SMART" id="SM00324">
    <property type="entry name" value="RhoGAP"/>
    <property type="match status" value="1"/>
</dbReference>
<dbReference type="EMBL" id="CAHIKZ030002180">
    <property type="protein sequence ID" value="CAE1282405.1"/>
    <property type="molecule type" value="Genomic_DNA"/>
</dbReference>
<proteinExistence type="predicted"/>
<keyword evidence="5" id="KW-1185">Reference proteome</keyword>
<dbReference type="OrthoDB" id="27680at2759"/>
<feature type="compositionally biased region" description="Polar residues" evidence="2">
    <location>
        <begin position="155"/>
        <end position="167"/>
    </location>
</feature>
<dbReference type="Pfam" id="PF25442">
    <property type="entry name" value="Ubiquitin_RHG40_C"/>
    <property type="match status" value="1"/>
</dbReference>
<evidence type="ECO:0000313" key="4">
    <source>
        <dbReference type="EMBL" id="CAE1282405.1"/>
    </source>
</evidence>
<name>A0A812D089_ACAPH</name>
<dbReference type="AlphaFoldDB" id="A0A812D089"/>
<dbReference type="GO" id="GO:0005096">
    <property type="term" value="F:GTPase activator activity"/>
    <property type="evidence" value="ECO:0007669"/>
    <property type="project" value="UniProtKB-KW"/>
</dbReference>
<dbReference type="Gene3D" id="1.10.555.10">
    <property type="entry name" value="Rho GTPase activation protein"/>
    <property type="match status" value="1"/>
</dbReference>
<evidence type="ECO:0000256" key="2">
    <source>
        <dbReference type="SAM" id="MobiDB-lite"/>
    </source>
</evidence>
<sequence>MSSPTESGINPDPHMSGNSDYWKEFCDIKQSKSGVVTEDSEDDLSKTPDEGELEATWLTTIGLGHFVSRIAEGGELNTDEDIDVMLSALTKQQRATVQRRMDTLTATWGRRKQASKTDVRDIFPVNDIAHANQNHILRPHSPLYGHGSNVHGFRGSTSTISDPNDYPSSRRSDNKYRHFYKKGLYAMDGDPNAFESSNGCGIEMLSINPMHTWNKWAGNNIIGKVTTLPNISEQESEMWFIEDRSENGSSNNELPNFCLEHREEGYAKLSDLSKSDMSRLRCLAVIEVSMLFDHYNIPDTSRKGKKPSRDHGIFGVPLQVQLENDQRKYPFLEVPLFFKLLIEFLMDYGVHVEGILRVPGSAGRIKNLRMDLEEQFYQGRFDWKSMSSNDAAALMKQFLRDLPNPLLTHEYRESFAQVQFISNLRDQLKALNLLIMALPDAHINSLELLLRFLKKVVDYKNENKMSLSNVAMIMAPNLFLPSSSKKLKNFKDWELSIAVPANIVKLMVKYIDILWTVPPSMIQQMRRRYELEMTRKSRRLKILGRKDRQDLLKKSVNSYEPHDSQENVIHVQAPHLSKAAMKIHLVNKMTVADILARFQGVEYCSAENGSDQNLKGLSNRSPNHIYLYEVGGNIGERRLDPNAMMSTIHQINPHAEWIVKTMN</sequence>
<feature type="region of interest" description="Disordered" evidence="2">
    <location>
        <begin position="154"/>
        <end position="173"/>
    </location>
</feature>
<dbReference type="Proteomes" id="UP000597762">
    <property type="component" value="Unassembled WGS sequence"/>
</dbReference>
<organism evidence="4 5">
    <name type="scientific">Acanthosepion pharaonis</name>
    <name type="common">Pharaoh cuttlefish</name>
    <name type="synonym">Sepia pharaonis</name>
    <dbReference type="NCBI Taxonomy" id="158019"/>
    <lineage>
        <taxon>Eukaryota</taxon>
        <taxon>Metazoa</taxon>
        <taxon>Spiralia</taxon>
        <taxon>Lophotrochozoa</taxon>
        <taxon>Mollusca</taxon>
        <taxon>Cephalopoda</taxon>
        <taxon>Coleoidea</taxon>
        <taxon>Decapodiformes</taxon>
        <taxon>Sepiida</taxon>
        <taxon>Sepiina</taxon>
        <taxon>Sepiidae</taxon>
        <taxon>Acanthosepion</taxon>
    </lineage>
</organism>